<evidence type="ECO:0000313" key="2">
    <source>
        <dbReference type="Proteomes" id="UP001234178"/>
    </source>
</evidence>
<proteinExistence type="predicted"/>
<comment type="caution">
    <text evidence="1">The sequence shown here is derived from an EMBL/GenBank/DDBJ whole genome shotgun (WGS) entry which is preliminary data.</text>
</comment>
<accession>A0ABR0A9T1</accession>
<evidence type="ECO:0000313" key="1">
    <source>
        <dbReference type="EMBL" id="KAK4021748.1"/>
    </source>
</evidence>
<dbReference type="EMBL" id="JAOYFB010000036">
    <property type="protein sequence ID" value="KAK4021748.1"/>
    <property type="molecule type" value="Genomic_DNA"/>
</dbReference>
<sequence>MKSISLNFAVIEALLVGTDKRDLLFSVKEKKNIVTLLNFLELFKTATDMLQGEKNPTLSWKIPTVDTLIGLCIDSLEVEIPPEDESESKWNVTNNYDQYEEFGVGNMGPPLDESLAVPPLQPTPAKRKKFKEICSEYY</sequence>
<protein>
    <submittedName>
        <fullName evidence="1">Uncharacterized protein</fullName>
    </submittedName>
</protein>
<gene>
    <name evidence="1" type="ORF">OUZ56_003657</name>
</gene>
<reference evidence="1 2" key="1">
    <citation type="journal article" date="2023" name="Nucleic Acids Res.">
        <title>The hologenome of Daphnia magna reveals possible DNA methylation and microbiome-mediated evolution of the host genome.</title>
        <authorList>
            <person name="Chaturvedi A."/>
            <person name="Li X."/>
            <person name="Dhandapani V."/>
            <person name="Marshall H."/>
            <person name="Kissane S."/>
            <person name="Cuenca-Cambronero M."/>
            <person name="Asole G."/>
            <person name="Calvet F."/>
            <person name="Ruiz-Romero M."/>
            <person name="Marangio P."/>
            <person name="Guigo R."/>
            <person name="Rago D."/>
            <person name="Mirbahai L."/>
            <person name="Eastwood N."/>
            <person name="Colbourne J.K."/>
            <person name="Zhou J."/>
            <person name="Mallon E."/>
            <person name="Orsini L."/>
        </authorList>
    </citation>
    <scope>NUCLEOTIDE SEQUENCE [LARGE SCALE GENOMIC DNA]</scope>
    <source>
        <strain evidence="1">LRV0_1</strain>
    </source>
</reference>
<name>A0ABR0A9T1_9CRUS</name>
<organism evidence="1 2">
    <name type="scientific">Daphnia magna</name>
    <dbReference type="NCBI Taxonomy" id="35525"/>
    <lineage>
        <taxon>Eukaryota</taxon>
        <taxon>Metazoa</taxon>
        <taxon>Ecdysozoa</taxon>
        <taxon>Arthropoda</taxon>
        <taxon>Crustacea</taxon>
        <taxon>Branchiopoda</taxon>
        <taxon>Diplostraca</taxon>
        <taxon>Cladocera</taxon>
        <taxon>Anomopoda</taxon>
        <taxon>Daphniidae</taxon>
        <taxon>Daphnia</taxon>
    </lineage>
</organism>
<dbReference type="Proteomes" id="UP001234178">
    <property type="component" value="Unassembled WGS sequence"/>
</dbReference>
<keyword evidence="2" id="KW-1185">Reference proteome</keyword>